<dbReference type="EC" id="2.7.13.3" evidence="2"/>
<keyword evidence="8" id="KW-0067">ATP-binding</keyword>
<evidence type="ECO:0000256" key="1">
    <source>
        <dbReference type="ARBA" id="ARBA00000085"/>
    </source>
</evidence>
<reference evidence="8 9" key="1">
    <citation type="submission" date="2019-03" db="EMBL/GenBank/DDBJ databases">
        <title>Metabolic reconstructions from genomes of highly enriched 'Candidatus Accumulibacter' and 'Candidatus Competibacter' bioreactor populations.</title>
        <authorList>
            <person name="Annavajhala M.K."/>
            <person name="Welles L."/>
            <person name="Abbas B."/>
            <person name="Sorokin D."/>
            <person name="Park H."/>
            <person name="Van Loosdrecht M."/>
            <person name="Chandran K."/>
        </authorList>
    </citation>
    <scope>NUCLEOTIDE SEQUENCE [LARGE SCALE GENOMIC DNA]</scope>
    <source>
        <strain evidence="8 9">SBR_G</strain>
    </source>
</reference>
<dbReference type="PRINTS" id="PR00344">
    <property type="entry name" value="BCTRLSENSOR"/>
</dbReference>
<evidence type="ECO:0000259" key="7">
    <source>
        <dbReference type="PROSITE" id="PS50109"/>
    </source>
</evidence>
<dbReference type="PANTHER" id="PTHR43711">
    <property type="entry name" value="TWO-COMPONENT HISTIDINE KINASE"/>
    <property type="match status" value="1"/>
</dbReference>
<dbReference type="InterPro" id="IPR004358">
    <property type="entry name" value="Sig_transdc_His_kin-like_C"/>
</dbReference>
<gene>
    <name evidence="8" type="ORF">E4P82_09520</name>
</gene>
<proteinExistence type="predicted"/>
<dbReference type="PANTHER" id="PTHR43711:SF31">
    <property type="entry name" value="HISTIDINE KINASE"/>
    <property type="match status" value="1"/>
</dbReference>
<dbReference type="Proteomes" id="UP000760480">
    <property type="component" value="Unassembled WGS sequence"/>
</dbReference>
<dbReference type="PROSITE" id="PS50109">
    <property type="entry name" value="HIS_KIN"/>
    <property type="match status" value="1"/>
</dbReference>
<accession>A0ABX1TL26</accession>
<dbReference type="GO" id="GO:0005524">
    <property type="term" value="F:ATP binding"/>
    <property type="evidence" value="ECO:0007669"/>
    <property type="project" value="UniProtKB-KW"/>
</dbReference>
<comment type="catalytic activity">
    <reaction evidence="1">
        <text>ATP + protein L-histidine = ADP + protein N-phospho-L-histidine.</text>
        <dbReference type="EC" id="2.7.13.3"/>
    </reaction>
</comment>
<dbReference type="SMART" id="SM00387">
    <property type="entry name" value="HATPase_c"/>
    <property type="match status" value="1"/>
</dbReference>
<sequence>MKKNQQHLLDNYRYPPQDPSFSSEKHLVQKRSCDSQYIEFSISDTGIGIALEDQERIFSPFVQADGSSSRKYQGTGLGLSLTKKLVELHAGKIFVESEGKNKGSTFKFIIPYYPVSIRQVVSKQ</sequence>
<keyword evidence="8" id="KW-0547">Nucleotide-binding</keyword>
<evidence type="ECO:0000256" key="4">
    <source>
        <dbReference type="ARBA" id="ARBA00022777"/>
    </source>
</evidence>
<feature type="region of interest" description="Disordered" evidence="6">
    <location>
        <begin position="1"/>
        <end position="24"/>
    </location>
</feature>
<evidence type="ECO:0000256" key="2">
    <source>
        <dbReference type="ARBA" id="ARBA00012438"/>
    </source>
</evidence>
<feature type="domain" description="Histidine kinase" evidence="7">
    <location>
        <begin position="34"/>
        <end position="114"/>
    </location>
</feature>
<dbReference type="SUPFAM" id="SSF55874">
    <property type="entry name" value="ATPase domain of HSP90 chaperone/DNA topoisomerase II/histidine kinase"/>
    <property type="match status" value="1"/>
</dbReference>
<evidence type="ECO:0000256" key="3">
    <source>
        <dbReference type="ARBA" id="ARBA00022679"/>
    </source>
</evidence>
<dbReference type="EMBL" id="SPMZ01000026">
    <property type="protein sequence ID" value="NMQ19411.1"/>
    <property type="molecule type" value="Genomic_DNA"/>
</dbReference>
<dbReference type="InterPro" id="IPR036890">
    <property type="entry name" value="HATPase_C_sf"/>
</dbReference>
<keyword evidence="3" id="KW-0808">Transferase</keyword>
<evidence type="ECO:0000313" key="9">
    <source>
        <dbReference type="Proteomes" id="UP000760480"/>
    </source>
</evidence>
<organism evidence="8 9">
    <name type="scientific">Candidatus Competibacter phosphatis</name>
    <dbReference type="NCBI Taxonomy" id="221280"/>
    <lineage>
        <taxon>Bacteria</taxon>
        <taxon>Pseudomonadati</taxon>
        <taxon>Pseudomonadota</taxon>
        <taxon>Gammaproteobacteria</taxon>
        <taxon>Candidatus Competibacteraceae</taxon>
        <taxon>Candidatus Competibacter</taxon>
    </lineage>
</organism>
<dbReference type="InterPro" id="IPR003594">
    <property type="entry name" value="HATPase_dom"/>
</dbReference>
<keyword evidence="4" id="KW-0418">Kinase</keyword>
<dbReference type="CDD" id="cd16922">
    <property type="entry name" value="HATPase_EvgS-ArcB-TorS-like"/>
    <property type="match status" value="1"/>
</dbReference>
<dbReference type="Pfam" id="PF02518">
    <property type="entry name" value="HATPase_c"/>
    <property type="match status" value="1"/>
</dbReference>
<comment type="caution">
    <text evidence="8">The sequence shown here is derived from an EMBL/GenBank/DDBJ whole genome shotgun (WGS) entry which is preliminary data.</text>
</comment>
<evidence type="ECO:0000313" key="8">
    <source>
        <dbReference type="EMBL" id="NMQ19411.1"/>
    </source>
</evidence>
<name>A0ABX1TL26_9GAMM</name>
<evidence type="ECO:0000256" key="6">
    <source>
        <dbReference type="SAM" id="MobiDB-lite"/>
    </source>
</evidence>
<dbReference type="InterPro" id="IPR005467">
    <property type="entry name" value="His_kinase_dom"/>
</dbReference>
<protein>
    <recommendedName>
        <fullName evidence="2">histidine kinase</fullName>
        <ecNumber evidence="2">2.7.13.3</ecNumber>
    </recommendedName>
</protein>
<keyword evidence="9" id="KW-1185">Reference proteome</keyword>
<evidence type="ECO:0000256" key="5">
    <source>
        <dbReference type="ARBA" id="ARBA00023012"/>
    </source>
</evidence>
<dbReference type="Gene3D" id="3.30.565.10">
    <property type="entry name" value="Histidine kinase-like ATPase, C-terminal domain"/>
    <property type="match status" value="1"/>
</dbReference>
<keyword evidence="5" id="KW-0902">Two-component regulatory system</keyword>
<dbReference type="InterPro" id="IPR050736">
    <property type="entry name" value="Sensor_HK_Regulatory"/>
</dbReference>